<evidence type="ECO:0000259" key="1">
    <source>
        <dbReference type="Pfam" id="PF09346"/>
    </source>
</evidence>
<keyword evidence="3" id="KW-1185">Reference proteome</keyword>
<dbReference type="Proteomes" id="UP000248536">
    <property type="component" value="Chromosome"/>
</dbReference>
<organism evidence="2 3">
    <name type="scientific">Flagellimonas maritima</name>
    <dbReference type="NCBI Taxonomy" id="1383885"/>
    <lineage>
        <taxon>Bacteria</taxon>
        <taxon>Pseudomonadati</taxon>
        <taxon>Bacteroidota</taxon>
        <taxon>Flavobacteriia</taxon>
        <taxon>Flavobacteriales</taxon>
        <taxon>Flavobacteriaceae</taxon>
        <taxon>Flagellimonas</taxon>
    </lineage>
</organism>
<protein>
    <recommendedName>
        <fullName evidence="1">Knr4/Smi1-like domain-containing protein</fullName>
    </recommendedName>
</protein>
<evidence type="ECO:0000313" key="2">
    <source>
        <dbReference type="EMBL" id="AWX44281.1"/>
    </source>
</evidence>
<dbReference type="RefSeq" id="WP_112377768.1">
    <property type="nucleotide sequence ID" value="NZ_CP030104.1"/>
</dbReference>
<dbReference type="SUPFAM" id="SSF160631">
    <property type="entry name" value="SMI1/KNR4-like"/>
    <property type="match status" value="1"/>
</dbReference>
<dbReference type="Gene3D" id="3.40.1580.10">
    <property type="entry name" value="SMI1/KNR4-like"/>
    <property type="match status" value="1"/>
</dbReference>
<evidence type="ECO:0000313" key="3">
    <source>
        <dbReference type="Proteomes" id="UP000248536"/>
    </source>
</evidence>
<dbReference type="Pfam" id="PF09346">
    <property type="entry name" value="SMI1_KNR4"/>
    <property type="match status" value="1"/>
</dbReference>
<dbReference type="KEGG" id="spon:HME9304_01281"/>
<feature type="domain" description="Knr4/Smi1-like" evidence="1">
    <location>
        <begin position="43"/>
        <end position="195"/>
    </location>
</feature>
<dbReference type="OrthoDB" id="1190024at2"/>
<dbReference type="InterPro" id="IPR037883">
    <property type="entry name" value="Knr4/Smi1-like_sf"/>
</dbReference>
<accession>A0A2Z4LQW8</accession>
<dbReference type="AlphaFoldDB" id="A0A2Z4LQW8"/>
<gene>
    <name evidence="2" type="ORF">HME9304_01281</name>
</gene>
<proteinExistence type="predicted"/>
<dbReference type="InterPro" id="IPR018958">
    <property type="entry name" value="Knr4/Smi1-like_dom"/>
</dbReference>
<dbReference type="EMBL" id="CP030104">
    <property type="protein sequence ID" value="AWX44281.1"/>
    <property type="molecule type" value="Genomic_DNA"/>
</dbReference>
<sequence length="222" mass="25568">MLDFSKQIIRIEQKLAQARNTDTDFRVFGASSHNYQINQPLQIKDIRAFEEKYSVLLPRCYQAFLLNIGNGGNSYQDSGAGPFYGIYPLGRNINELIHSNPEVFLKEKCILHPKLTEEDWDDLNKFMDDENISDEDYYKEVAKIYSGILPIGFQGCSALHAIVLNGTHKGKVINVDKDGSKPNFTFENNFLDWYERWLDEIISGHLIKAPTSWFGYGRKDEE</sequence>
<name>A0A2Z4LQW8_9FLAO</name>
<reference evidence="2 3" key="1">
    <citation type="submission" date="2018-06" db="EMBL/GenBank/DDBJ databases">
        <title>Spongiibacterium sp. HME9304 Genome sequencing and assembly.</title>
        <authorList>
            <person name="Kang H."/>
            <person name="Kim H."/>
            <person name="Joh K."/>
        </authorList>
    </citation>
    <scope>NUCLEOTIDE SEQUENCE [LARGE SCALE GENOMIC DNA]</scope>
    <source>
        <strain evidence="2 3">HME9304</strain>
    </source>
</reference>